<dbReference type="PANTHER" id="PTHR10075">
    <property type="entry name" value="BASIGIN RELATED"/>
    <property type="match status" value="1"/>
</dbReference>
<dbReference type="EMBL" id="REGN01002609">
    <property type="protein sequence ID" value="RNA27036.1"/>
    <property type="molecule type" value="Genomic_DNA"/>
</dbReference>
<dbReference type="AlphaFoldDB" id="A0A3M7RU04"/>
<dbReference type="OrthoDB" id="6159398at2759"/>
<keyword evidence="1" id="KW-0393">Immunoglobulin domain</keyword>
<proteinExistence type="predicted"/>
<accession>A0A3M7RU04</accession>
<reference evidence="4 5" key="1">
    <citation type="journal article" date="2018" name="Sci. Rep.">
        <title>Genomic signatures of local adaptation to the degree of environmental predictability in rotifers.</title>
        <authorList>
            <person name="Franch-Gras L."/>
            <person name="Hahn C."/>
            <person name="Garcia-Roger E.M."/>
            <person name="Carmona M.J."/>
            <person name="Serra M."/>
            <person name="Gomez A."/>
        </authorList>
    </citation>
    <scope>NUCLEOTIDE SEQUENCE [LARGE SCALE GENOMIC DNA]</scope>
    <source>
        <strain evidence="4">HYR1</strain>
    </source>
</reference>
<dbReference type="PROSITE" id="PS50835">
    <property type="entry name" value="IG_LIKE"/>
    <property type="match status" value="3"/>
</dbReference>
<comment type="caution">
    <text evidence="4">The sequence shown here is derived from an EMBL/GenBank/DDBJ whole genome shotgun (WGS) entry which is preliminary data.</text>
</comment>
<evidence type="ECO:0000313" key="4">
    <source>
        <dbReference type="EMBL" id="RNA27036.1"/>
    </source>
</evidence>
<keyword evidence="5" id="KW-1185">Reference proteome</keyword>
<dbReference type="STRING" id="10195.A0A3M7RU04"/>
<feature type="domain" description="Ig-like" evidence="3">
    <location>
        <begin position="413"/>
        <end position="506"/>
    </location>
</feature>
<dbReference type="SMART" id="SM00408">
    <property type="entry name" value="IGc2"/>
    <property type="match status" value="3"/>
</dbReference>
<dbReference type="SMART" id="SM00409">
    <property type="entry name" value="IG"/>
    <property type="match status" value="3"/>
</dbReference>
<evidence type="ECO:0000256" key="1">
    <source>
        <dbReference type="ARBA" id="ARBA00023319"/>
    </source>
</evidence>
<dbReference type="InterPro" id="IPR013783">
    <property type="entry name" value="Ig-like_fold"/>
</dbReference>
<dbReference type="Proteomes" id="UP000276133">
    <property type="component" value="Unassembled WGS sequence"/>
</dbReference>
<dbReference type="InterPro" id="IPR007110">
    <property type="entry name" value="Ig-like_dom"/>
</dbReference>
<sequence length="574" mass="65340">MGPKTPFRPYPKSKIGIKDGSKKPLWSLGVTRIFYLTQYSVSYHTCYNTQSLPRFKTIYGEPDNRLYLHYVSEADSGDYECYLPDGRSSMVHLNVRRQADKFISNELDYSYGTLDYINNDDQPKDTSPPTTKIPSSDSRAKKSIKSVDAELYSRVSLFCDLHSMFSTDPIQWKKINGSLSADSYSFHQELLISNVNEEDFGTYECSVRDGTDSIQRRELIQLNKKQGISSEQTDVAMIEQTSHYGQQVDLVCQPAELSDQVTWKRLDLEMPNERVEIYGNVLILNNVDPSDSGVYECIYGNDNKYRVKLAVDDLQETATTSHVSQPSNTPDLYDYYGFTEASRTQEAITTSHVSQPSNTPDLYDYYGFTEASRTQEAITTSHVSQPSNTPDLYDYYGFTEASSTQDSHHQQEPQLNIRSNFLNAKEGENIENVCSLTSNLDSSVIEWYNQYNEPVEKDERFQVYVEQSDSLTSLLRIYPARKEDSGRYECRVRGTSNVAVFDIEVHEQYQLVVLSIIESIIDNRLPTLNKGLSNQYVSGIKDASVATIYRTCFDPSELKIVPPSQLLANTTKDK</sequence>
<dbReference type="Gene3D" id="2.60.40.10">
    <property type="entry name" value="Immunoglobulins"/>
    <property type="match status" value="3"/>
</dbReference>
<feature type="region of interest" description="Disordered" evidence="2">
    <location>
        <begin position="118"/>
        <end position="139"/>
    </location>
</feature>
<dbReference type="SUPFAM" id="SSF48726">
    <property type="entry name" value="Immunoglobulin"/>
    <property type="match status" value="3"/>
</dbReference>
<evidence type="ECO:0000256" key="2">
    <source>
        <dbReference type="SAM" id="MobiDB-lite"/>
    </source>
</evidence>
<dbReference type="InterPro" id="IPR013098">
    <property type="entry name" value="Ig_I-set"/>
</dbReference>
<organism evidence="4 5">
    <name type="scientific">Brachionus plicatilis</name>
    <name type="common">Marine rotifer</name>
    <name type="synonym">Brachionus muelleri</name>
    <dbReference type="NCBI Taxonomy" id="10195"/>
    <lineage>
        <taxon>Eukaryota</taxon>
        <taxon>Metazoa</taxon>
        <taxon>Spiralia</taxon>
        <taxon>Gnathifera</taxon>
        <taxon>Rotifera</taxon>
        <taxon>Eurotatoria</taxon>
        <taxon>Monogononta</taxon>
        <taxon>Pseudotrocha</taxon>
        <taxon>Ploima</taxon>
        <taxon>Brachionidae</taxon>
        <taxon>Brachionus</taxon>
    </lineage>
</organism>
<feature type="domain" description="Ig-like" evidence="3">
    <location>
        <begin position="245"/>
        <end position="321"/>
    </location>
</feature>
<dbReference type="InterPro" id="IPR003598">
    <property type="entry name" value="Ig_sub2"/>
</dbReference>
<evidence type="ECO:0000313" key="5">
    <source>
        <dbReference type="Proteomes" id="UP000276133"/>
    </source>
</evidence>
<dbReference type="Pfam" id="PF07679">
    <property type="entry name" value="I-set"/>
    <property type="match status" value="1"/>
</dbReference>
<dbReference type="InterPro" id="IPR036179">
    <property type="entry name" value="Ig-like_dom_sf"/>
</dbReference>
<gene>
    <name evidence="4" type="ORF">BpHYR1_023634</name>
</gene>
<dbReference type="InterPro" id="IPR003599">
    <property type="entry name" value="Ig_sub"/>
</dbReference>
<name>A0A3M7RU04_BRAPC</name>
<feature type="compositionally biased region" description="Polar residues" evidence="2">
    <location>
        <begin position="125"/>
        <end position="137"/>
    </location>
</feature>
<protein>
    <submittedName>
        <fullName evidence="4">Basement membrane-specific heparan sulfate proteoglycan core</fullName>
    </submittedName>
</protein>
<evidence type="ECO:0000259" key="3">
    <source>
        <dbReference type="PROSITE" id="PS50835"/>
    </source>
</evidence>
<dbReference type="PANTHER" id="PTHR10075:SF14">
    <property type="entry name" value="CELL ADHESION MOLECULE DSCAM2-RELATED"/>
    <property type="match status" value="1"/>
</dbReference>
<feature type="domain" description="Ig-like" evidence="3">
    <location>
        <begin position="128"/>
        <end position="221"/>
    </location>
</feature>